<evidence type="ECO:0000313" key="2">
    <source>
        <dbReference type="EMBL" id="KAK4284135.1"/>
    </source>
</evidence>
<gene>
    <name evidence="2" type="ORF">QN277_001007</name>
</gene>
<accession>A0AAE1THU1</accession>
<protein>
    <submittedName>
        <fullName evidence="2">Uncharacterized protein</fullName>
    </submittedName>
</protein>
<organism evidence="2 3">
    <name type="scientific">Acacia crassicarpa</name>
    <name type="common">northern wattle</name>
    <dbReference type="NCBI Taxonomy" id="499986"/>
    <lineage>
        <taxon>Eukaryota</taxon>
        <taxon>Viridiplantae</taxon>
        <taxon>Streptophyta</taxon>
        <taxon>Embryophyta</taxon>
        <taxon>Tracheophyta</taxon>
        <taxon>Spermatophyta</taxon>
        <taxon>Magnoliopsida</taxon>
        <taxon>eudicotyledons</taxon>
        <taxon>Gunneridae</taxon>
        <taxon>Pentapetalae</taxon>
        <taxon>rosids</taxon>
        <taxon>fabids</taxon>
        <taxon>Fabales</taxon>
        <taxon>Fabaceae</taxon>
        <taxon>Caesalpinioideae</taxon>
        <taxon>mimosoid clade</taxon>
        <taxon>Acacieae</taxon>
        <taxon>Acacia</taxon>
    </lineage>
</organism>
<proteinExistence type="predicted"/>
<dbReference type="Proteomes" id="UP001293593">
    <property type="component" value="Unassembled WGS sequence"/>
</dbReference>
<feature type="compositionally biased region" description="Polar residues" evidence="1">
    <location>
        <begin position="1"/>
        <end position="15"/>
    </location>
</feature>
<name>A0AAE1THU1_9FABA</name>
<comment type="caution">
    <text evidence="2">The sequence shown here is derived from an EMBL/GenBank/DDBJ whole genome shotgun (WGS) entry which is preliminary data.</text>
</comment>
<evidence type="ECO:0000313" key="3">
    <source>
        <dbReference type="Proteomes" id="UP001293593"/>
    </source>
</evidence>
<sequence>MGVTTRSSHATQNPEENPFGADPLAAIATKLDSLDELKEKITALEFQSSRRNHGKNLWSRDSDDESEPSHRHSRLPYANIEFLEFSGGDLQGWILKAEKFFRYYDTLEDDKVKIAAMYLKGDVLDLFSWVNVECTLLYWDELVKN</sequence>
<dbReference type="EMBL" id="JAWXYG010000001">
    <property type="protein sequence ID" value="KAK4284135.1"/>
    <property type="molecule type" value="Genomic_DNA"/>
</dbReference>
<dbReference type="AlphaFoldDB" id="A0AAE1THU1"/>
<feature type="region of interest" description="Disordered" evidence="1">
    <location>
        <begin position="1"/>
        <end position="22"/>
    </location>
</feature>
<reference evidence="2" key="1">
    <citation type="submission" date="2023-10" db="EMBL/GenBank/DDBJ databases">
        <title>Chromosome-level genome of the transformable northern wattle, Acacia crassicarpa.</title>
        <authorList>
            <person name="Massaro I."/>
            <person name="Sinha N.R."/>
            <person name="Poethig S."/>
            <person name="Leichty A.R."/>
        </authorList>
    </citation>
    <scope>NUCLEOTIDE SEQUENCE</scope>
    <source>
        <strain evidence="2">Acra3RX</strain>
        <tissue evidence="2">Leaf</tissue>
    </source>
</reference>
<evidence type="ECO:0000256" key="1">
    <source>
        <dbReference type="SAM" id="MobiDB-lite"/>
    </source>
</evidence>
<keyword evidence="3" id="KW-1185">Reference proteome</keyword>